<dbReference type="EMBL" id="MU394292">
    <property type="protein sequence ID" value="KAI6090163.1"/>
    <property type="molecule type" value="Genomic_DNA"/>
</dbReference>
<proteinExistence type="predicted"/>
<name>A0ACC0DBM8_9PEZI</name>
<gene>
    <name evidence="1" type="ORF">F4821DRAFT_37384</name>
</gene>
<reference evidence="1 2" key="1">
    <citation type="journal article" date="2022" name="New Phytol.">
        <title>Ecological generalism drives hyperdiversity of secondary metabolite gene clusters in xylarialean endophytes.</title>
        <authorList>
            <person name="Franco M.E.E."/>
            <person name="Wisecaver J.H."/>
            <person name="Arnold A.E."/>
            <person name="Ju Y.M."/>
            <person name="Slot J.C."/>
            <person name="Ahrendt S."/>
            <person name="Moore L.P."/>
            <person name="Eastman K.E."/>
            <person name="Scott K."/>
            <person name="Konkel Z."/>
            <person name="Mondo S.J."/>
            <person name="Kuo A."/>
            <person name="Hayes R.D."/>
            <person name="Haridas S."/>
            <person name="Andreopoulos B."/>
            <person name="Riley R."/>
            <person name="LaButti K."/>
            <person name="Pangilinan J."/>
            <person name="Lipzen A."/>
            <person name="Amirebrahimi M."/>
            <person name="Yan J."/>
            <person name="Adam C."/>
            <person name="Keymanesh K."/>
            <person name="Ng V."/>
            <person name="Louie K."/>
            <person name="Northen T."/>
            <person name="Drula E."/>
            <person name="Henrissat B."/>
            <person name="Hsieh H.M."/>
            <person name="Youens-Clark K."/>
            <person name="Lutzoni F."/>
            <person name="Miadlikowska J."/>
            <person name="Eastwood D.C."/>
            <person name="Hamelin R.C."/>
            <person name="Grigoriev I.V."/>
            <person name="U'Ren J.M."/>
        </authorList>
    </citation>
    <scope>NUCLEOTIDE SEQUENCE [LARGE SCALE GENOMIC DNA]</scope>
    <source>
        <strain evidence="1 2">ER1909</strain>
    </source>
</reference>
<protein>
    <submittedName>
        <fullName evidence="1">Uncharacterized protein</fullName>
    </submittedName>
</protein>
<comment type="caution">
    <text evidence="1">The sequence shown here is derived from an EMBL/GenBank/DDBJ whole genome shotgun (WGS) entry which is preliminary data.</text>
</comment>
<organism evidence="1 2">
    <name type="scientific">Hypoxylon rubiginosum</name>
    <dbReference type="NCBI Taxonomy" id="110542"/>
    <lineage>
        <taxon>Eukaryota</taxon>
        <taxon>Fungi</taxon>
        <taxon>Dikarya</taxon>
        <taxon>Ascomycota</taxon>
        <taxon>Pezizomycotina</taxon>
        <taxon>Sordariomycetes</taxon>
        <taxon>Xylariomycetidae</taxon>
        <taxon>Xylariales</taxon>
        <taxon>Hypoxylaceae</taxon>
        <taxon>Hypoxylon</taxon>
    </lineage>
</organism>
<sequence>MSSRGLPLREKASYTPDIPSPLNPSSPDPPPSRYRRYRIARSEQSPTQKLMRYKAAVAWRSMASREALLRAGMEKTCDEISADVTITDEQKEDNPPPIHAITTDHSTLRVPVENYEEVDMGVRNGVDTEKQGLVGNDYRGISPEASDYLLHILTTRLLAIAVGVVLFIGIVSAVRAVGRIQAWRTC</sequence>
<evidence type="ECO:0000313" key="1">
    <source>
        <dbReference type="EMBL" id="KAI6090163.1"/>
    </source>
</evidence>
<accession>A0ACC0DBM8</accession>
<evidence type="ECO:0000313" key="2">
    <source>
        <dbReference type="Proteomes" id="UP001497680"/>
    </source>
</evidence>
<keyword evidence="2" id="KW-1185">Reference proteome</keyword>
<dbReference type="Proteomes" id="UP001497680">
    <property type="component" value="Unassembled WGS sequence"/>
</dbReference>